<dbReference type="GO" id="GO:0042073">
    <property type="term" value="P:intraciliary transport"/>
    <property type="evidence" value="ECO:0007669"/>
    <property type="project" value="InterPro"/>
</dbReference>
<evidence type="ECO:0000256" key="1">
    <source>
        <dbReference type="SAM" id="Coils"/>
    </source>
</evidence>
<organism evidence="2 3">
    <name type="scientific">Caligus rogercresseyi</name>
    <name type="common">Sea louse</name>
    <dbReference type="NCBI Taxonomy" id="217165"/>
    <lineage>
        <taxon>Eukaryota</taxon>
        <taxon>Metazoa</taxon>
        <taxon>Ecdysozoa</taxon>
        <taxon>Arthropoda</taxon>
        <taxon>Crustacea</taxon>
        <taxon>Multicrustacea</taxon>
        <taxon>Hexanauplia</taxon>
        <taxon>Copepoda</taxon>
        <taxon>Siphonostomatoida</taxon>
        <taxon>Caligidae</taxon>
        <taxon>Caligus</taxon>
    </lineage>
</organism>
<feature type="non-terminal residue" evidence="2">
    <location>
        <position position="462"/>
    </location>
</feature>
<keyword evidence="2" id="KW-0969">Cilium</keyword>
<feature type="coiled-coil region" evidence="1">
    <location>
        <begin position="112"/>
        <end position="139"/>
    </location>
</feature>
<keyword evidence="3" id="KW-1185">Reference proteome</keyword>
<dbReference type="OrthoDB" id="276029at2759"/>
<dbReference type="PANTHER" id="PTHR15614">
    <property type="entry name" value="INTRAFLAGELLAR TRANSPORT PROTEIN 81 HOMOLOG"/>
    <property type="match status" value="1"/>
</dbReference>
<evidence type="ECO:0000313" key="3">
    <source>
        <dbReference type="Proteomes" id="UP000595437"/>
    </source>
</evidence>
<dbReference type="GO" id="GO:0060271">
    <property type="term" value="P:cilium assembly"/>
    <property type="evidence" value="ECO:0007669"/>
    <property type="project" value="InterPro"/>
</dbReference>
<keyword evidence="1" id="KW-0175">Coiled coil</keyword>
<dbReference type="InterPro" id="IPR029600">
    <property type="entry name" value="IFT81"/>
</dbReference>
<gene>
    <name evidence="2" type="ORF">FKW44_010209</name>
</gene>
<name>A0A7T8HGJ2_CALRO</name>
<accession>A0A7T8HGJ2</accession>
<proteinExistence type="predicted"/>
<reference evidence="3" key="1">
    <citation type="submission" date="2021-01" db="EMBL/GenBank/DDBJ databases">
        <title>Caligus Genome Assembly.</title>
        <authorList>
            <person name="Gallardo-Escarate C."/>
        </authorList>
    </citation>
    <scope>NUCLEOTIDE SEQUENCE [LARGE SCALE GENOMIC DNA]</scope>
</reference>
<sequence>RLPDLKKRAYLAKYLVKVEVPPEVAVDPEYEEILQAFKHAHKNREAIRNSGYSTLELRKDIEEMEKEKDIVAKRIDRMQRKLEGTPDTEMFLASATKLRVEREREKELVTQRQEQRASLTQLDQKAQRLERQLKDLRRSGAGATPENLLKKMEDDTKVNSYIVADKIPKELKAQKQVLESLRKVAETPALGPDDLNELREKIKSVTKEVSDLTLSFQKVEDGSDPLSDLRNDVSNLSDEIKEKREKLNAMAGDSSLVLRGDDFKKYVADLRKKSSEYKGKKAEMSELRAEYGVLSRTLEILQRKDSESYSNLMNIESAHGVSGYHDARDNLEKVSSMKADLDRQKGETLEDMSELVAQLTTQINSKKSKLSPIIKELRPLRQRCQDMQVDFEEAKRAYDTLSLQLESKMSRTESEVATLTEEILSNEAKFHLLQFKDVLSLSSSGWMNDKQYPKKSRLGSSL</sequence>
<keyword evidence="2" id="KW-0966">Cell projection</keyword>
<feature type="coiled-coil region" evidence="1">
    <location>
        <begin position="54"/>
        <end position="81"/>
    </location>
</feature>
<dbReference type="AlphaFoldDB" id="A0A7T8HGJ2"/>
<dbReference type="EMBL" id="CP045895">
    <property type="protein sequence ID" value="QQP49507.1"/>
    <property type="molecule type" value="Genomic_DNA"/>
</dbReference>
<dbReference type="GO" id="GO:0030992">
    <property type="term" value="C:intraciliary transport particle B"/>
    <property type="evidence" value="ECO:0007669"/>
    <property type="project" value="InterPro"/>
</dbReference>
<keyword evidence="2" id="KW-0282">Flagellum</keyword>
<dbReference type="GO" id="GO:0015631">
    <property type="term" value="F:tubulin binding"/>
    <property type="evidence" value="ECO:0007669"/>
    <property type="project" value="InterPro"/>
</dbReference>
<feature type="coiled-coil region" evidence="1">
    <location>
        <begin position="195"/>
        <end position="369"/>
    </location>
</feature>
<protein>
    <submittedName>
        <fullName evidence="2">Intraflagellar transport protein 81 -like protein</fullName>
    </submittedName>
</protein>
<dbReference type="GO" id="GO:0036064">
    <property type="term" value="C:ciliary basal body"/>
    <property type="evidence" value="ECO:0007669"/>
    <property type="project" value="TreeGrafter"/>
</dbReference>
<dbReference type="PANTHER" id="PTHR15614:SF2">
    <property type="entry name" value="INTRAFLAGELLAR TRANSPORT PROTEIN 81 HOMOLOG"/>
    <property type="match status" value="1"/>
</dbReference>
<dbReference type="Proteomes" id="UP000595437">
    <property type="component" value="Chromosome 6"/>
</dbReference>
<evidence type="ECO:0000313" key="2">
    <source>
        <dbReference type="EMBL" id="QQP49507.1"/>
    </source>
</evidence>